<accession>A0AA38MHM1</accession>
<dbReference type="Proteomes" id="UP001168821">
    <property type="component" value="Unassembled WGS sequence"/>
</dbReference>
<dbReference type="EMBL" id="JALNTZ010000004">
    <property type="protein sequence ID" value="KAJ3656124.1"/>
    <property type="molecule type" value="Genomic_DNA"/>
</dbReference>
<gene>
    <name evidence="1" type="ORF">Zmor_015222</name>
</gene>
<protein>
    <submittedName>
        <fullName evidence="1">Uncharacterized protein</fullName>
    </submittedName>
</protein>
<comment type="caution">
    <text evidence="1">The sequence shown here is derived from an EMBL/GenBank/DDBJ whole genome shotgun (WGS) entry which is preliminary data.</text>
</comment>
<keyword evidence="2" id="KW-1185">Reference proteome</keyword>
<dbReference type="AlphaFoldDB" id="A0AA38MHM1"/>
<name>A0AA38MHM1_9CUCU</name>
<evidence type="ECO:0000313" key="1">
    <source>
        <dbReference type="EMBL" id="KAJ3656124.1"/>
    </source>
</evidence>
<organism evidence="1 2">
    <name type="scientific">Zophobas morio</name>
    <dbReference type="NCBI Taxonomy" id="2755281"/>
    <lineage>
        <taxon>Eukaryota</taxon>
        <taxon>Metazoa</taxon>
        <taxon>Ecdysozoa</taxon>
        <taxon>Arthropoda</taxon>
        <taxon>Hexapoda</taxon>
        <taxon>Insecta</taxon>
        <taxon>Pterygota</taxon>
        <taxon>Neoptera</taxon>
        <taxon>Endopterygota</taxon>
        <taxon>Coleoptera</taxon>
        <taxon>Polyphaga</taxon>
        <taxon>Cucujiformia</taxon>
        <taxon>Tenebrionidae</taxon>
        <taxon>Zophobas</taxon>
    </lineage>
</organism>
<reference evidence="1" key="1">
    <citation type="journal article" date="2023" name="G3 (Bethesda)">
        <title>Whole genome assemblies of Zophobas morio and Tenebrio molitor.</title>
        <authorList>
            <person name="Kaur S."/>
            <person name="Stinson S.A."/>
            <person name="diCenzo G.C."/>
        </authorList>
    </citation>
    <scope>NUCLEOTIDE SEQUENCE</scope>
    <source>
        <strain evidence="1">QUZm001</strain>
    </source>
</reference>
<proteinExistence type="predicted"/>
<sequence length="127" mass="14504">MCERLSIGILEKANELRTKLLPAKSKNAYEKVYVAFNQWTSEKGVKKVTEDVIRTFLDASVSTRFMLGLCSSIIISPIHLAFFNFLNSSSDDSNVEVSNQIRCTKLYSAFESSRDNQHQQQEFTLQE</sequence>
<evidence type="ECO:0000313" key="2">
    <source>
        <dbReference type="Proteomes" id="UP001168821"/>
    </source>
</evidence>